<dbReference type="AlphaFoldDB" id="A0A0H5QR65"/>
<reference evidence="1" key="2">
    <citation type="submission" date="2015-07" db="EMBL/GenBank/DDBJ databases">
        <title>Plasmids, circular viruses and viroids from rat gut.</title>
        <authorList>
            <person name="Jorgensen T.J."/>
            <person name="Hansen M.A."/>
            <person name="Xu Z."/>
            <person name="Tabak M.A."/>
            <person name="Sorensen S.J."/>
            <person name="Hansen L.H."/>
        </authorList>
    </citation>
    <scope>NUCLEOTIDE SEQUENCE</scope>
    <source>
        <strain evidence="1">RGRH1865</strain>
    </source>
</reference>
<proteinExistence type="predicted"/>
<reference evidence="1" key="1">
    <citation type="submission" date="2015-06" db="EMBL/GenBank/DDBJ databases">
        <authorList>
            <person name="Joergensen T."/>
        </authorList>
    </citation>
    <scope>NUCLEOTIDE SEQUENCE</scope>
    <source>
        <strain evidence="1">RGRH1865</strain>
    </source>
</reference>
<evidence type="ECO:0000313" key="1">
    <source>
        <dbReference type="EMBL" id="CRY98162.1"/>
    </source>
</evidence>
<accession>A0A0H5QR65</accession>
<protein>
    <submittedName>
        <fullName evidence="1">Uncharacterized protein</fullName>
    </submittedName>
</protein>
<sequence length="349" mass="38077">MWGAAEIAMPGGTLGFTADALDAATLDCGNAEITAEGTEFCICIAPQNYRKGLTFAFVTDAGTMIATVKESGLDYSAKANHVIALPPIEFTRDTSGISTAVVRATDTTIAVGWTVTPSNVQYLAEMMPNSAYDYTTDIAKRYKIELYEDIDCKNMVVGWTVNDSSNSTNLAKYKKDYPPRFIFTDLKPQTTYYLIVRNLTDNVSMQYPAAVATTAPAFTGQIASSNPSVGDVILFENFDKNLWGGDLPARAPGYSRTDRSKATELYTARGDNPDQTDSNYYTSEAGTEIGLFNTLKGVVPAMGLDEWGWIADDNKTGCILSRAGYLKIGASIRRRRAASGQHRRARKRQ</sequence>
<dbReference type="EMBL" id="LN854357">
    <property type="protein sequence ID" value="CRY98162.1"/>
    <property type="molecule type" value="Genomic_DNA"/>
</dbReference>
<organism evidence="1">
    <name type="scientific">uncultured prokaryote</name>
    <dbReference type="NCBI Taxonomy" id="198431"/>
    <lineage>
        <taxon>unclassified sequences</taxon>
        <taxon>environmental samples</taxon>
    </lineage>
</organism>
<name>A0A0H5QR65_9ZZZZ</name>